<reference evidence="2" key="1">
    <citation type="journal article" date="2017" name="Plant J.">
        <title>The pomegranate (Punica granatum L.) genome and the genomics of punicalagin biosynthesis.</title>
        <authorList>
            <person name="Qin G."/>
            <person name="Xu C."/>
            <person name="Ming R."/>
            <person name="Tang H."/>
            <person name="Guyot R."/>
            <person name="Kramer E.M."/>
            <person name="Hu Y."/>
            <person name="Yi X."/>
            <person name="Qi Y."/>
            <person name="Xu X."/>
            <person name="Gao Z."/>
            <person name="Pan H."/>
            <person name="Jian J."/>
            <person name="Tian Y."/>
            <person name="Yue Z."/>
            <person name="Xu Y."/>
        </authorList>
    </citation>
    <scope>NUCLEOTIDE SEQUENCE [LARGE SCALE GENOMIC DNA]</scope>
    <source>
        <strain evidence="2">cv. Dabenzi</strain>
    </source>
</reference>
<evidence type="ECO:0000313" key="1">
    <source>
        <dbReference type="EMBL" id="OWM63022.1"/>
    </source>
</evidence>
<dbReference type="EMBL" id="MTKT01006318">
    <property type="protein sequence ID" value="OWM63022.1"/>
    <property type="molecule type" value="Genomic_DNA"/>
</dbReference>
<proteinExistence type="predicted"/>
<dbReference type="AlphaFoldDB" id="A0A218VSX7"/>
<comment type="caution">
    <text evidence="1">The sequence shown here is derived from an EMBL/GenBank/DDBJ whole genome shotgun (WGS) entry which is preliminary data.</text>
</comment>
<dbReference type="Proteomes" id="UP000197138">
    <property type="component" value="Unassembled WGS sequence"/>
</dbReference>
<evidence type="ECO:0000313" key="2">
    <source>
        <dbReference type="Proteomes" id="UP000197138"/>
    </source>
</evidence>
<gene>
    <name evidence="1" type="ORF">CDL15_Pgr026196</name>
</gene>
<accession>A0A218VSX7</accession>
<name>A0A218VSX7_PUNGR</name>
<protein>
    <submittedName>
        <fullName evidence="1">Uncharacterized protein</fullName>
    </submittedName>
</protein>
<organism evidence="1 2">
    <name type="scientific">Punica granatum</name>
    <name type="common">Pomegranate</name>
    <dbReference type="NCBI Taxonomy" id="22663"/>
    <lineage>
        <taxon>Eukaryota</taxon>
        <taxon>Viridiplantae</taxon>
        <taxon>Streptophyta</taxon>
        <taxon>Embryophyta</taxon>
        <taxon>Tracheophyta</taxon>
        <taxon>Spermatophyta</taxon>
        <taxon>Magnoliopsida</taxon>
        <taxon>eudicotyledons</taxon>
        <taxon>Gunneridae</taxon>
        <taxon>Pentapetalae</taxon>
        <taxon>rosids</taxon>
        <taxon>malvids</taxon>
        <taxon>Myrtales</taxon>
        <taxon>Lythraceae</taxon>
        <taxon>Punica</taxon>
    </lineage>
</organism>
<sequence>MCVEGRTGAWTAVGAGAAMTLLFGTWVGRTQRAGSTVDPCARGGVELEDARVGPRSKAIISAMLAAIRSTVPWSMVNLPSSAATRETL</sequence>